<feature type="transmembrane region" description="Helical" evidence="5">
    <location>
        <begin position="190"/>
        <end position="217"/>
    </location>
</feature>
<dbReference type="GO" id="GO:0005886">
    <property type="term" value="C:plasma membrane"/>
    <property type="evidence" value="ECO:0007669"/>
    <property type="project" value="TreeGrafter"/>
</dbReference>
<accession>A0A8P4GA19</accession>
<dbReference type="InterPro" id="IPR036179">
    <property type="entry name" value="Ig-like_dom_sf"/>
</dbReference>
<dbReference type="InterPro" id="IPR050671">
    <property type="entry name" value="CD300_family_receptors"/>
</dbReference>
<dbReference type="PANTHER" id="PTHR11860:SF87">
    <property type="entry name" value="CMRF35-LIKE MOLECULE 8"/>
    <property type="match status" value="1"/>
</dbReference>
<protein>
    <recommendedName>
        <fullName evidence="6">Immunoglobulin V-set domain-containing protein</fullName>
    </recommendedName>
</protein>
<dbReference type="PANTHER" id="PTHR11860">
    <property type="entry name" value="POLYMERIC-IMMUNOGLOBULIN RECEPTOR"/>
    <property type="match status" value="1"/>
</dbReference>
<comment type="subcellular location">
    <subcellularLocation>
        <location evidence="1">Membrane</location>
    </subcellularLocation>
</comment>
<dbReference type="Proteomes" id="UP000694389">
    <property type="component" value="Unassembled WGS sequence"/>
</dbReference>
<organism evidence="7 8">
    <name type="scientific">Dicentrarchus labrax</name>
    <name type="common">European seabass</name>
    <name type="synonym">Morone labrax</name>
    <dbReference type="NCBI Taxonomy" id="13489"/>
    <lineage>
        <taxon>Eukaryota</taxon>
        <taxon>Metazoa</taxon>
        <taxon>Chordata</taxon>
        <taxon>Craniata</taxon>
        <taxon>Vertebrata</taxon>
        <taxon>Euteleostomi</taxon>
        <taxon>Actinopterygii</taxon>
        <taxon>Neopterygii</taxon>
        <taxon>Teleostei</taxon>
        <taxon>Neoteleostei</taxon>
        <taxon>Acanthomorphata</taxon>
        <taxon>Eupercaria</taxon>
        <taxon>Moronidae</taxon>
        <taxon>Dicentrarchus</taxon>
    </lineage>
</organism>
<feature type="region of interest" description="Disordered" evidence="4">
    <location>
        <begin position="295"/>
        <end position="318"/>
    </location>
</feature>
<keyword evidence="5" id="KW-1133">Transmembrane helix</keyword>
<dbReference type="Gene3D" id="2.60.40.10">
    <property type="entry name" value="Immunoglobulins"/>
    <property type="match status" value="2"/>
</dbReference>
<feature type="domain" description="Immunoglobulin V-set" evidence="6">
    <location>
        <begin position="25"/>
        <end position="76"/>
    </location>
</feature>
<evidence type="ECO:0000256" key="4">
    <source>
        <dbReference type="SAM" id="MobiDB-lite"/>
    </source>
</evidence>
<dbReference type="GO" id="GO:0004888">
    <property type="term" value="F:transmembrane signaling receptor activity"/>
    <property type="evidence" value="ECO:0007669"/>
    <property type="project" value="TreeGrafter"/>
</dbReference>
<keyword evidence="8" id="KW-1185">Reference proteome</keyword>
<keyword evidence="2 5" id="KW-0812">Transmembrane</keyword>
<dbReference type="GeneTree" id="ENSGT00720000109813"/>
<dbReference type="Ensembl" id="ENSDLAT00005077415.1">
    <property type="protein sequence ID" value="ENSDLAP00005071956.1"/>
    <property type="gene ID" value="ENSDLAG00005033619.1"/>
</dbReference>
<dbReference type="InterPro" id="IPR013783">
    <property type="entry name" value="Ig-like_fold"/>
</dbReference>
<evidence type="ECO:0000256" key="2">
    <source>
        <dbReference type="ARBA" id="ARBA00022692"/>
    </source>
</evidence>
<dbReference type="AlphaFoldDB" id="A0A8P4GA19"/>
<evidence type="ECO:0000256" key="1">
    <source>
        <dbReference type="ARBA" id="ARBA00004370"/>
    </source>
</evidence>
<feature type="domain" description="Immunoglobulin V-set" evidence="6">
    <location>
        <begin position="86"/>
        <end position="168"/>
    </location>
</feature>
<evidence type="ECO:0000313" key="7">
    <source>
        <dbReference type="Ensembl" id="ENSDLAP00005071956.1"/>
    </source>
</evidence>
<dbReference type="SUPFAM" id="SSF48726">
    <property type="entry name" value="Immunoglobulin"/>
    <property type="match status" value="2"/>
</dbReference>
<keyword evidence="3 5" id="KW-0472">Membrane</keyword>
<sequence length="318" mass="35172">HRSSVKFLCRENNFTCEEILSTSSSVKSNGTFTLTGTNRGFSVSISNVSSHDAGLYWCGVNKGNYQTGLRKIQLEVEGETFTKSPTIGQNFTYWCEYTNGAPIKKFICKGEDPSICQPLVNTAQRNMNNGKFSMKEDKLKRNVTITVREVTADDSGTYWCGAESTDRRRSNTFFHRSEAEGQEDVTVIDFVSVLTVTIVVVICVVVLALLLIVLFFYKGKRFPVCTISNTHINTHSGYTLTNSGTALKTIYVTANFPTNPSSAPHHHSNINFQSSSGDVGGNTYFTVNDGDQHPTYSTVNHPSRSSADPFYSTVNKPQ</sequence>
<proteinExistence type="predicted"/>
<dbReference type="Pfam" id="PF07686">
    <property type="entry name" value="V-set"/>
    <property type="match status" value="2"/>
</dbReference>
<evidence type="ECO:0000259" key="6">
    <source>
        <dbReference type="Pfam" id="PF07686"/>
    </source>
</evidence>
<reference evidence="7" key="1">
    <citation type="submission" date="2025-08" db="UniProtKB">
        <authorList>
            <consortium name="Ensembl"/>
        </authorList>
    </citation>
    <scope>IDENTIFICATION</scope>
</reference>
<evidence type="ECO:0000313" key="8">
    <source>
        <dbReference type="Proteomes" id="UP000694389"/>
    </source>
</evidence>
<name>A0A8P4GA19_DICLA</name>
<reference evidence="7" key="2">
    <citation type="submission" date="2025-09" db="UniProtKB">
        <authorList>
            <consortium name="Ensembl"/>
        </authorList>
    </citation>
    <scope>IDENTIFICATION</scope>
</reference>
<evidence type="ECO:0000256" key="3">
    <source>
        <dbReference type="ARBA" id="ARBA00023136"/>
    </source>
</evidence>
<evidence type="ECO:0000256" key="5">
    <source>
        <dbReference type="SAM" id="Phobius"/>
    </source>
</evidence>
<dbReference type="InterPro" id="IPR013106">
    <property type="entry name" value="Ig_V-set"/>
</dbReference>